<feature type="chain" id="PRO_5032439051" description="Lipoprotein" evidence="1">
    <location>
        <begin position="22"/>
        <end position="353"/>
    </location>
</feature>
<dbReference type="PROSITE" id="PS51257">
    <property type="entry name" value="PROKAR_LIPOPROTEIN"/>
    <property type="match status" value="1"/>
</dbReference>
<protein>
    <recommendedName>
        <fullName evidence="4">Lipoprotein</fullName>
    </recommendedName>
</protein>
<evidence type="ECO:0000313" key="2">
    <source>
        <dbReference type="EMBL" id="QOW61574.1"/>
    </source>
</evidence>
<evidence type="ECO:0000256" key="1">
    <source>
        <dbReference type="SAM" id="SignalP"/>
    </source>
</evidence>
<dbReference type="Proteomes" id="UP000593915">
    <property type="component" value="Chromosome"/>
</dbReference>
<dbReference type="AlphaFoldDB" id="A0A7S6WQN8"/>
<evidence type="ECO:0000313" key="3">
    <source>
        <dbReference type="Proteomes" id="UP000593915"/>
    </source>
</evidence>
<dbReference type="RefSeq" id="WP_194077071.1">
    <property type="nucleotide sequence ID" value="NZ_CP061839.1"/>
</dbReference>
<name>A0A7S6WQN8_9SPIR</name>
<feature type="signal peptide" evidence="1">
    <location>
        <begin position="1"/>
        <end position="21"/>
    </location>
</feature>
<reference evidence="2 3" key="1">
    <citation type="submission" date="2020-09" db="EMBL/GenBank/DDBJ databases">
        <title>Characterization of Treponema spp. from bovine digital dermatitis in Korea.</title>
        <authorList>
            <person name="Espiritu H.M."/>
            <person name="Cho Y.I."/>
            <person name="Mamuad L."/>
        </authorList>
    </citation>
    <scope>NUCLEOTIDE SEQUENCE [LARGE SCALE GENOMIC DNA]</scope>
    <source>
        <strain evidence="2 3">KS1</strain>
    </source>
</reference>
<gene>
    <name evidence="2" type="ORF">IFE08_04090</name>
</gene>
<dbReference type="EMBL" id="CP061839">
    <property type="protein sequence ID" value="QOW61574.1"/>
    <property type="molecule type" value="Genomic_DNA"/>
</dbReference>
<organism evidence="2 3">
    <name type="scientific">Treponema pedis</name>
    <dbReference type="NCBI Taxonomy" id="409322"/>
    <lineage>
        <taxon>Bacteria</taxon>
        <taxon>Pseudomonadati</taxon>
        <taxon>Spirochaetota</taxon>
        <taxon>Spirochaetia</taxon>
        <taxon>Spirochaetales</taxon>
        <taxon>Treponemataceae</taxon>
        <taxon>Treponema</taxon>
    </lineage>
</organism>
<sequence>MNKTVLKKVLFMIFAVSVIFSSCTKKDEVTDVAEKGIDEVATGEDMQNTETESNSMMSSSNDYGKKGVIYVHNAPLYEENSDGKMKWAANASLGDIAAYLGEKKESQRTDGQKRIFFHIELNGKEYWIQDYCYEPGTVPAFVAAQDTVLYKSESLTAATDEIIPQFFIVGVYENSIGTPEMTGGNTKFVKIAAYCPELVTAWIVKDKFVKTENLEFGTGAVAAMTLAQVASESRNDTIRAELFQNALDLPSEYHDVIVVLQELTEVIIKEEEFLKTVKAEKIEQKVTVLDESQLLSIPNNLNARILTQIKSGTVAAAYKKAVLKDDDGNEVEWFYIQNKQKKGWITSASLKTE</sequence>
<keyword evidence="1" id="KW-0732">Signal</keyword>
<proteinExistence type="predicted"/>
<evidence type="ECO:0008006" key="4">
    <source>
        <dbReference type="Google" id="ProtNLM"/>
    </source>
</evidence>
<accession>A0A7S6WQN8</accession>